<dbReference type="EMBL" id="CP113524">
    <property type="protein sequence ID" value="WAJ24237.1"/>
    <property type="molecule type" value="Genomic_DNA"/>
</dbReference>
<proteinExistence type="predicted"/>
<keyword evidence="2" id="KW-1185">Reference proteome</keyword>
<dbReference type="Proteomes" id="UP001163115">
    <property type="component" value="Chromosome"/>
</dbReference>
<reference evidence="1" key="1">
    <citation type="submission" date="2022-11" db="EMBL/GenBank/DDBJ databases">
        <title>Lacrimispora xylanolytica sy1, complete genome.</title>
        <authorList>
            <person name="Choi S."/>
        </authorList>
    </citation>
    <scope>NUCLEOTIDE SEQUENCE</scope>
    <source>
        <strain evidence="1">Sy1</strain>
    </source>
</reference>
<evidence type="ECO:0000313" key="1">
    <source>
        <dbReference type="EMBL" id="WAJ24237.1"/>
    </source>
</evidence>
<evidence type="ECO:0000313" key="2">
    <source>
        <dbReference type="Proteomes" id="UP001163115"/>
    </source>
</evidence>
<dbReference type="RefSeq" id="WP_024837658.1">
    <property type="nucleotide sequence ID" value="NZ_CP113524.1"/>
</dbReference>
<sequence length="175" mass="21015">MNYFIMQTDERITFHKNLDYSQPEFRKKEPFVTFSEFDENDRCPDFFSGRSLFDTYFCVTDRLKEILEVYSSALQVVPFFLTDKKYRSQLVCWNINLPVEECIYLEGRIHESPRFFLNGTNEQQYIVCVVNEKAHYLIVSLELAENILRRQLYGIRFMPVSIVWKEDKAFENNHS</sequence>
<name>A0ABY7AFE1_9FIRM</name>
<accession>A0ABY7AFE1</accession>
<protein>
    <submittedName>
        <fullName evidence="1">Uncharacterized protein</fullName>
    </submittedName>
</protein>
<organism evidence="1 2">
    <name type="scientific">Lacrimispora xylanolytica</name>
    <dbReference type="NCBI Taxonomy" id="29375"/>
    <lineage>
        <taxon>Bacteria</taxon>
        <taxon>Bacillati</taxon>
        <taxon>Bacillota</taxon>
        <taxon>Clostridia</taxon>
        <taxon>Lachnospirales</taxon>
        <taxon>Lachnospiraceae</taxon>
        <taxon>Lacrimispora</taxon>
    </lineage>
</organism>
<gene>
    <name evidence="1" type="ORF">OW255_01575</name>
</gene>